<dbReference type="Proteomes" id="UP001589575">
    <property type="component" value="Unassembled WGS sequence"/>
</dbReference>
<evidence type="ECO:0000313" key="2">
    <source>
        <dbReference type="Proteomes" id="UP001589575"/>
    </source>
</evidence>
<organism evidence="1 2">
    <name type="scientific">Citricoccus parietis</name>
    <dbReference type="NCBI Taxonomy" id="592307"/>
    <lineage>
        <taxon>Bacteria</taxon>
        <taxon>Bacillati</taxon>
        <taxon>Actinomycetota</taxon>
        <taxon>Actinomycetes</taxon>
        <taxon>Micrococcales</taxon>
        <taxon>Micrococcaceae</taxon>
        <taxon>Citricoccus</taxon>
    </lineage>
</organism>
<proteinExistence type="predicted"/>
<sequence length="79" mass="8696">MDLTVGEARGVVGDEDLVTALRHLVFERLEHGGFAPEALGIETVDLLLGIAVTHCRECHQVPFRAISLVLLRPCPRPRL</sequence>
<keyword evidence="2" id="KW-1185">Reference proteome</keyword>
<accession>A0ABV5G3J8</accession>
<gene>
    <name evidence="1" type="ORF">ACFFX0_20840</name>
</gene>
<comment type="caution">
    <text evidence="1">The sequence shown here is derived from an EMBL/GenBank/DDBJ whole genome shotgun (WGS) entry which is preliminary data.</text>
</comment>
<reference evidence="1 2" key="1">
    <citation type="submission" date="2024-09" db="EMBL/GenBank/DDBJ databases">
        <authorList>
            <person name="Sun Q."/>
            <person name="Mori K."/>
        </authorList>
    </citation>
    <scope>NUCLEOTIDE SEQUENCE [LARGE SCALE GENOMIC DNA]</scope>
    <source>
        <strain evidence="1 2">CCM 7609</strain>
    </source>
</reference>
<evidence type="ECO:0000313" key="1">
    <source>
        <dbReference type="EMBL" id="MFB9073508.1"/>
    </source>
</evidence>
<name>A0ABV5G3J8_9MICC</name>
<dbReference type="EMBL" id="JBHMFI010000001">
    <property type="protein sequence ID" value="MFB9073508.1"/>
    <property type="molecule type" value="Genomic_DNA"/>
</dbReference>
<protein>
    <submittedName>
        <fullName evidence="1">Uncharacterized protein</fullName>
    </submittedName>
</protein>